<evidence type="ECO:0000313" key="2">
    <source>
        <dbReference type="EMBL" id="KPM07410.1"/>
    </source>
</evidence>
<comment type="caution">
    <text evidence="2">The sequence shown here is derived from an EMBL/GenBank/DDBJ whole genome shotgun (WGS) entry which is preliminary data.</text>
</comment>
<dbReference type="SMART" id="SM01127">
    <property type="entry name" value="DDHD"/>
    <property type="match status" value="1"/>
</dbReference>
<dbReference type="Pfam" id="PF02862">
    <property type="entry name" value="DDHD"/>
    <property type="match status" value="1"/>
</dbReference>
<dbReference type="InterPro" id="IPR058055">
    <property type="entry name" value="PA-PLA1"/>
</dbReference>
<dbReference type="PROSITE" id="PS51043">
    <property type="entry name" value="DDHD"/>
    <property type="match status" value="1"/>
</dbReference>
<dbReference type="AlphaFoldDB" id="A0A132AAA7"/>
<dbReference type="VEuPathDB" id="VectorBase:SSCA006449"/>
<evidence type="ECO:0000313" key="3">
    <source>
        <dbReference type="Proteomes" id="UP000616769"/>
    </source>
</evidence>
<dbReference type="EMBL" id="JXLN01011555">
    <property type="protein sequence ID" value="KPM07410.1"/>
    <property type="molecule type" value="Genomic_DNA"/>
</dbReference>
<dbReference type="GO" id="GO:0030134">
    <property type="term" value="C:COPII-coated ER to Golgi transport vesicle"/>
    <property type="evidence" value="ECO:0007669"/>
    <property type="project" value="TreeGrafter"/>
</dbReference>
<dbReference type="OrthoDB" id="69269at2759"/>
<name>A0A132AAA7_SARSC</name>
<gene>
    <name evidence="2" type="ORF">QR98_0059030</name>
</gene>
<protein>
    <submittedName>
        <fullName evidence="2">Phospholipase DDHD2-like protein</fullName>
    </submittedName>
</protein>
<sequence>MVRTHYGSQKGRVEVLPVSWHRALHTKTLDNKLREITLPSISRLRSFTNDTILDALFYTSPNYSTSLINFVADEINRLYSIFLQRNSNFRGQIALADTETESTTIHQINFKPKCLFALGSPLAAFLTIRNINLDLNFKLPTCEGFFNIFHPYDPVAYRIEPMIDKSFADLKPELIPHHKGRKRIHLELKDSFQKVGTDLKQKLVSSLKIAMDSFYGLARTYLVEQESSMQPNSLYSTESKPDSATDLNREIQNEPIESCDVQSMPNLGLLNRGRRLDYVLQERPIEIFNEYVFAIASHSCYWLSEDTCLLMLKELYDDSKIIDTGQS</sequence>
<dbReference type="Proteomes" id="UP000616769">
    <property type="component" value="Unassembled WGS sequence"/>
</dbReference>
<evidence type="ECO:0000256" key="1">
    <source>
        <dbReference type="ARBA" id="ARBA00038464"/>
    </source>
</evidence>
<proteinExistence type="inferred from homology"/>
<accession>A0A132AAA7</accession>
<dbReference type="PANTHER" id="PTHR23509">
    <property type="entry name" value="PA-PL1 PHOSPHOLIPASE FAMILY"/>
    <property type="match status" value="1"/>
</dbReference>
<comment type="similarity">
    <text evidence="1">Belongs to the PA-PLA1 family.</text>
</comment>
<dbReference type="PANTHER" id="PTHR23509:SF10">
    <property type="entry name" value="LD21067P"/>
    <property type="match status" value="1"/>
</dbReference>
<dbReference type="GO" id="GO:0046872">
    <property type="term" value="F:metal ion binding"/>
    <property type="evidence" value="ECO:0007669"/>
    <property type="project" value="InterPro"/>
</dbReference>
<dbReference type="InterPro" id="IPR004177">
    <property type="entry name" value="DDHD_dom"/>
</dbReference>
<organism evidence="2 3">
    <name type="scientific">Sarcoptes scabiei</name>
    <name type="common">Itch mite</name>
    <name type="synonym">Acarus scabiei</name>
    <dbReference type="NCBI Taxonomy" id="52283"/>
    <lineage>
        <taxon>Eukaryota</taxon>
        <taxon>Metazoa</taxon>
        <taxon>Ecdysozoa</taxon>
        <taxon>Arthropoda</taxon>
        <taxon>Chelicerata</taxon>
        <taxon>Arachnida</taxon>
        <taxon>Acari</taxon>
        <taxon>Acariformes</taxon>
        <taxon>Sarcoptiformes</taxon>
        <taxon>Astigmata</taxon>
        <taxon>Psoroptidia</taxon>
        <taxon>Sarcoptoidea</taxon>
        <taxon>Sarcoptidae</taxon>
        <taxon>Sarcoptinae</taxon>
        <taxon>Sarcoptes</taxon>
    </lineage>
</organism>
<reference evidence="2 3" key="1">
    <citation type="journal article" date="2015" name="Parasit. Vectors">
        <title>Draft genome of the scabies mite.</title>
        <authorList>
            <person name="Rider S.D.Jr."/>
            <person name="Morgan M.S."/>
            <person name="Arlian L.G."/>
        </authorList>
    </citation>
    <scope>NUCLEOTIDE SEQUENCE [LARGE SCALE GENOMIC DNA]</scope>
    <source>
        <strain evidence="2">Arlian Lab</strain>
    </source>
</reference>
<dbReference type="GO" id="GO:0004620">
    <property type="term" value="F:phospholipase activity"/>
    <property type="evidence" value="ECO:0007669"/>
    <property type="project" value="TreeGrafter"/>
</dbReference>